<reference evidence="1" key="2">
    <citation type="submission" date="2020-09" db="EMBL/GenBank/DDBJ databases">
        <authorList>
            <person name="Sun Q."/>
            <person name="Zhou Y."/>
        </authorList>
    </citation>
    <scope>NUCLEOTIDE SEQUENCE</scope>
    <source>
        <strain evidence="1">CGMCC 4.7372</strain>
    </source>
</reference>
<comment type="caution">
    <text evidence="1">The sequence shown here is derived from an EMBL/GenBank/DDBJ whole genome shotgun (WGS) entry which is preliminary data.</text>
</comment>
<reference evidence="1" key="1">
    <citation type="journal article" date="2014" name="Int. J. Syst. Evol. Microbiol.">
        <title>Complete genome sequence of Corynebacterium casei LMG S-19264T (=DSM 44701T), isolated from a smear-ripened cheese.</title>
        <authorList>
            <consortium name="US DOE Joint Genome Institute (JGI-PGF)"/>
            <person name="Walter F."/>
            <person name="Albersmeier A."/>
            <person name="Kalinowski J."/>
            <person name="Ruckert C."/>
        </authorList>
    </citation>
    <scope>NUCLEOTIDE SEQUENCE</scope>
    <source>
        <strain evidence="1">CGMCC 4.7372</strain>
    </source>
</reference>
<sequence length="53" mass="5759">MVVSTAEPYPVESAGRIAILGARRDERAGRGRVISFITRHNHSLLGFIPGLGR</sequence>
<protein>
    <submittedName>
        <fullName evidence="1">Uncharacterized protein</fullName>
    </submittedName>
</protein>
<organism evidence="1 2">
    <name type="scientific">Actinomyces gaoshouyii</name>
    <dbReference type="NCBI Taxonomy" id="1960083"/>
    <lineage>
        <taxon>Bacteria</taxon>
        <taxon>Bacillati</taxon>
        <taxon>Actinomycetota</taxon>
        <taxon>Actinomycetes</taxon>
        <taxon>Actinomycetales</taxon>
        <taxon>Actinomycetaceae</taxon>
        <taxon>Actinomyces</taxon>
    </lineage>
</organism>
<dbReference type="EMBL" id="BMNJ01000005">
    <property type="protein sequence ID" value="GGO99253.1"/>
    <property type="molecule type" value="Genomic_DNA"/>
</dbReference>
<dbReference type="AlphaFoldDB" id="A0A8H9HAY1"/>
<keyword evidence="2" id="KW-1185">Reference proteome</keyword>
<gene>
    <name evidence="1" type="ORF">GCM10011612_16080</name>
</gene>
<evidence type="ECO:0000313" key="2">
    <source>
        <dbReference type="Proteomes" id="UP000614239"/>
    </source>
</evidence>
<dbReference type="Proteomes" id="UP000614239">
    <property type="component" value="Unassembled WGS sequence"/>
</dbReference>
<proteinExistence type="predicted"/>
<accession>A0A8H9HAY1</accession>
<name>A0A8H9HAY1_9ACTO</name>
<evidence type="ECO:0000313" key="1">
    <source>
        <dbReference type="EMBL" id="GGO99253.1"/>
    </source>
</evidence>